<dbReference type="InterPro" id="IPR003959">
    <property type="entry name" value="ATPase_AAA_core"/>
</dbReference>
<dbReference type="GO" id="GO:0016887">
    <property type="term" value="F:ATP hydrolysis activity"/>
    <property type="evidence" value="ECO:0007669"/>
    <property type="project" value="InterPro"/>
</dbReference>
<reference evidence="2 3" key="1">
    <citation type="submission" date="2018-05" db="EMBL/GenBank/DDBJ databases">
        <title>Genomic Encyclopedia of Type Strains, Phase IV (KMG-IV): sequencing the most valuable type-strain genomes for metagenomic binning, comparative biology and taxonomic classification.</title>
        <authorList>
            <person name="Goeker M."/>
        </authorList>
    </citation>
    <scope>NUCLEOTIDE SEQUENCE [LARGE SCALE GENOMIC DNA]</scope>
    <source>
        <strain evidence="2 3">DSM 29661</strain>
    </source>
</reference>
<dbReference type="CDD" id="cd00267">
    <property type="entry name" value="ABC_ATPase"/>
    <property type="match status" value="1"/>
</dbReference>
<dbReference type="SUPFAM" id="SSF52540">
    <property type="entry name" value="P-loop containing nucleoside triphosphate hydrolases"/>
    <property type="match status" value="1"/>
</dbReference>
<dbReference type="InterPro" id="IPR051396">
    <property type="entry name" value="Bact_Antivir_Def_Nuclease"/>
</dbReference>
<keyword evidence="3" id="KW-1185">Reference proteome</keyword>
<dbReference type="RefSeq" id="WP_110392128.1">
    <property type="nucleotide sequence ID" value="NZ_QJKI01000034.1"/>
</dbReference>
<dbReference type="InterPro" id="IPR027417">
    <property type="entry name" value="P-loop_NTPase"/>
</dbReference>
<name>A0A318KGC5_9NEIS</name>
<gene>
    <name evidence="2" type="ORF">DFR34_1346</name>
</gene>
<evidence type="ECO:0000313" key="2">
    <source>
        <dbReference type="EMBL" id="PXX74058.1"/>
    </source>
</evidence>
<dbReference type="PANTHER" id="PTHR43581">
    <property type="entry name" value="ATP/GTP PHOSPHATASE"/>
    <property type="match status" value="1"/>
</dbReference>
<proteinExistence type="predicted"/>
<dbReference type="AlphaFoldDB" id="A0A318KGC5"/>
<protein>
    <submittedName>
        <fullName evidence="2">AAA15 family ATPase/GTPase</fullName>
    </submittedName>
</protein>
<accession>A0A318KGC5</accession>
<dbReference type="EMBL" id="QJKI01000034">
    <property type="protein sequence ID" value="PXX74058.1"/>
    <property type="molecule type" value="Genomic_DNA"/>
</dbReference>
<evidence type="ECO:0000313" key="3">
    <source>
        <dbReference type="Proteomes" id="UP000247555"/>
    </source>
</evidence>
<sequence length="388" mass="44124">MLNSLKIKRFRALEDFVVPKLGRVNLIVGKNNAGKSTVLEALQIYAGNGDPRLLETLAESHDEPSRLDWGATPQPIYELPFASFFTGRVFPIGDEGIEIGEIDSNQRLIIEHGYYVEWDETATDETGEFFSRQRLKRVPKSEVEKAEEAPLIDALFIKKGERLLGFRLDERARLSRWSRGALNTPYDLPCVAIPTGFISINDLADEWDKIALTEKQETVKEALRLIDSKFMDISFVRDEREDYRRYPDRSLTRTAKIKLEGQPMPVPLGSMGDGMLRVLQIVLKVFAAQGGFLLIDEFENGLHYSVQEKIWNLIFELAEQLNIQVFATTHSWDCIESFSTVAIKHQKSEGVLFRMGRSARTSDHGKVIATVFDENQLLNITQADVEVR</sequence>
<organism evidence="2 3">
    <name type="scientific">Rivihabitans pingtungensis</name>
    <dbReference type="NCBI Taxonomy" id="1054498"/>
    <lineage>
        <taxon>Bacteria</taxon>
        <taxon>Pseudomonadati</taxon>
        <taxon>Pseudomonadota</taxon>
        <taxon>Betaproteobacteria</taxon>
        <taxon>Neisseriales</taxon>
        <taxon>Aquaspirillaceae</taxon>
        <taxon>Rivihabitans</taxon>
    </lineage>
</organism>
<evidence type="ECO:0000259" key="1">
    <source>
        <dbReference type="Pfam" id="PF13304"/>
    </source>
</evidence>
<dbReference type="Pfam" id="PF13304">
    <property type="entry name" value="AAA_21"/>
    <property type="match status" value="1"/>
</dbReference>
<dbReference type="PANTHER" id="PTHR43581:SF4">
    <property type="entry name" value="ATP_GTP PHOSPHATASE"/>
    <property type="match status" value="1"/>
</dbReference>
<dbReference type="OrthoDB" id="3322489at2"/>
<dbReference type="GO" id="GO:0005524">
    <property type="term" value="F:ATP binding"/>
    <property type="evidence" value="ECO:0007669"/>
    <property type="project" value="InterPro"/>
</dbReference>
<dbReference type="Gene3D" id="3.40.50.300">
    <property type="entry name" value="P-loop containing nucleotide triphosphate hydrolases"/>
    <property type="match status" value="1"/>
</dbReference>
<dbReference type="Proteomes" id="UP000247555">
    <property type="component" value="Unassembled WGS sequence"/>
</dbReference>
<feature type="domain" description="ATPase AAA-type core" evidence="1">
    <location>
        <begin position="24"/>
        <end position="331"/>
    </location>
</feature>
<comment type="caution">
    <text evidence="2">The sequence shown here is derived from an EMBL/GenBank/DDBJ whole genome shotgun (WGS) entry which is preliminary data.</text>
</comment>